<feature type="compositionally biased region" description="Polar residues" evidence="1">
    <location>
        <begin position="111"/>
        <end position="120"/>
    </location>
</feature>
<proteinExistence type="predicted"/>
<dbReference type="AlphaFoldDB" id="A0AAE0C261"/>
<feature type="compositionally biased region" description="Basic and acidic residues" evidence="1">
    <location>
        <begin position="553"/>
        <end position="565"/>
    </location>
</feature>
<feature type="compositionally biased region" description="Basic and acidic residues" evidence="1">
    <location>
        <begin position="239"/>
        <end position="254"/>
    </location>
</feature>
<sequence length="633" mass="64716">MNVLKSHASRCKKNPKNDAKASKSDSSPQSAAPVSKTKSKQACSNSQQTRPGDPASKQDSPLQGTAPLPKKGQDSKLAPAGGRAVGKSSGSGAPPAKCRKPGASPAAVGNHSKTSSQVARTTPVAPAGSTGKLTDSPSKAIHEETATATASKNQSPKVLRSNFFLDDDSTSEEDEGYVPDFLVPRAQPVPSTSCRLPETGGSPEKLTEPEQAGGRRGAEAHGGAEKGRAEGLEQAGGRRGAEAHGEAEKGRAEGLEQGTEGKRKRAEVAHPSAASAARRPPRKSPGHIPPSGASGASRLWRQLNEMAESAGTSDARASQPAATASLEALPPSPLGHGASDAEPAPATHVDPSPRAPKAPALPSAAPQVANPHGPLTIPKKKRPPEAVAVGLGKSKFGPRGGVGAHKRLARRGDVLSALLPEPGRPKASAKARWKSEASMADRDGRGSPERSAGPLAGLPRDDAPPPPVLEVVPPPAELGPPAVDDEGPPSEDASWGLPEAGDAGMSLEARGKGSEECAAQGGGGDAPGPGQEVEVWDPSGEARQARAAPGMSWHREQGGVHRERAAGAPQGALPGPGQPGAGEAARLPDGDSVTLVRRRRRMVIIDDECWNITDRQAAGSDPQEKKAVRGREG</sequence>
<name>A0AAE0C261_9CHLO</name>
<feature type="compositionally biased region" description="Polar residues" evidence="1">
    <location>
        <begin position="310"/>
        <end position="322"/>
    </location>
</feature>
<feature type="compositionally biased region" description="Basic and acidic residues" evidence="1">
    <location>
        <begin position="433"/>
        <end position="448"/>
    </location>
</feature>
<evidence type="ECO:0000313" key="2">
    <source>
        <dbReference type="EMBL" id="KAK3247111.1"/>
    </source>
</evidence>
<evidence type="ECO:0000313" key="3">
    <source>
        <dbReference type="Proteomes" id="UP001190700"/>
    </source>
</evidence>
<organism evidence="2 3">
    <name type="scientific">Cymbomonas tetramitiformis</name>
    <dbReference type="NCBI Taxonomy" id="36881"/>
    <lineage>
        <taxon>Eukaryota</taxon>
        <taxon>Viridiplantae</taxon>
        <taxon>Chlorophyta</taxon>
        <taxon>Pyramimonadophyceae</taxon>
        <taxon>Pyramimonadales</taxon>
        <taxon>Pyramimonadaceae</taxon>
        <taxon>Cymbomonas</taxon>
    </lineage>
</organism>
<feature type="compositionally biased region" description="Low complexity" evidence="1">
    <location>
        <begin position="24"/>
        <end position="33"/>
    </location>
</feature>
<feature type="region of interest" description="Disordered" evidence="1">
    <location>
        <begin position="1"/>
        <end position="589"/>
    </location>
</feature>
<feature type="compositionally biased region" description="Polar residues" evidence="1">
    <location>
        <begin position="146"/>
        <end position="156"/>
    </location>
</feature>
<feature type="compositionally biased region" description="Polar residues" evidence="1">
    <location>
        <begin position="40"/>
        <end position="50"/>
    </location>
</feature>
<dbReference type="Proteomes" id="UP001190700">
    <property type="component" value="Unassembled WGS sequence"/>
</dbReference>
<evidence type="ECO:0000256" key="1">
    <source>
        <dbReference type="SAM" id="MobiDB-lite"/>
    </source>
</evidence>
<feature type="compositionally biased region" description="Basic and acidic residues" evidence="1">
    <location>
        <begin position="216"/>
        <end position="231"/>
    </location>
</feature>
<accession>A0AAE0C261</accession>
<comment type="caution">
    <text evidence="2">The sequence shown here is derived from an EMBL/GenBank/DDBJ whole genome shotgun (WGS) entry which is preliminary data.</text>
</comment>
<feature type="non-terminal residue" evidence="2">
    <location>
        <position position="633"/>
    </location>
</feature>
<reference evidence="2 3" key="1">
    <citation type="journal article" date="2015" name="Genome Biol. Evol.">
        <title>Comparative Genomics of a Bacterivorous Green Alga Reveals Evolutionary Causalities and Consequences of Phago-Mixotrophic Mode of Nutrition.</title>
        <authorList>
            <person name="Burns J.A."/>
            <person name="Paasch A."/>
            <person name="Narechania A."/>
            <person name="Kim E."/>
        </authorList>
    </citation>
    <scope>NUCLEOTIDE SEQUENCE [LARGE SCALE GENOMIC DNA]</scope>
    <source>
        <strain evidence="2 3">PLY_AMNH</strain>
    </source>
</reference>
<protein>
    <submittedName>
        <fullName evidence="2">Uncharacterized protein</fullName>
    </submittedName>
</protein>
<gene>
    <name evidence="2" type="ORF">CYMTET_43381</name>
</gene>
<feature type="region of interest" description="Disordered" evidence="1">
    <location>
        <begin position="613"/>
        <end position="633"/>
    </location>
</feature>
<feature type="compositionally biased region" description="Low complexity" evidence="1">
    <location>
        <begin position="355"/>
        <end position="366"/>
    </location>
</feature>
<feature type="compositionally biased region" description="Basic and acidic residues" evidence="1">
    <location>
        <begin position="622"/>
        <end position="633"/>
    </location>
</feature>
<dbReference type="EMBL" id="LGRX02029202">
    <property type="protein sequence ID" value="KAK3247111.1"/>
    <property type="molecule type" value="Genomic_DNA"/>
</dbReference>
<feature type="compositionally biased region" description="Low complexity" evidence="1">
    <location>
        <begin position="566"/>
        <end position="585"/>
    </location>
</feature>
<keyword evidence="3" id="KW-1185">Reference proteome</keyword>
<feature type="compositionally biased region" description="Pro residues" evidence="1">
    <location>
        <begin position="464"/>
        <end position="478"/>
    </location>
</feature>
<feature type="compositionally biased region" description="Acidic residues" evidence="1">
    <location>
        <begin position="165"/>
        <end position="177"/>
    </location>
</feature>